<sequence>MNSLLVSAIIGVIYVVIKMALHYKESPSPNIKEGILVMLSSMAGLYGTSQFGMVKPKVTEVFTETPGF</sequence>
<proteinExistence type="predicted"/>
<accession>A0A6C0HXT9</accession>
<feature type="transmembrane region" description="Helical" evidence="1">
    <location>
        <begin position="35"/>
        <end position="53"/>
    </location>
</feature>
<dbReference type="EMBL" id="MN740042">
    <property type="protein sequence ID" value="QHT85571.1"/>
    <property type="molecule type" value="Genomic_DNA"/>
</dbReference>
<evidence type="ECO:0000313" key="2">
    <source>
        <dbReference type="EMBL" id="QHT85571.1"/>
    </source>
</evidence>
<keyword evidence="1" id="KW-0472">Membrane</keyword>
<name>A0A6C0HXT9_9ZZZZ</name>
<feature type="transmembrane region" description="Helical" evidence="1">
    <location>
        <begin position="6"/>
        <end position="23"/>
    </location>
</feature>
<evidence type="ECO:0000256" key="1">
    <source>
        <dbReference type="SAM" id="Phobius"/>
    </source>
</evidence>
<organism evidence="2">
    <name type="scientific">viral metagenome</name>
    <dbReference type="NCBI Taxonomy" id="1070528"/>
    <lineage>
        <taxon>unclassified sequences</taxon>
        <taxon>metagenomes</taxon>
        <taxon>organismal metagenomes</taxon>
    </lineage>
</organism>
<protein>
    <submittedName>
        <fullName evidence="2">Uncharacterized protein</fullName>
    </submittedName>
</protein>
<reference evidence="2" key="1">
    <citation type="journal article" date="2020" name="Nature">
        <title>Giant virus diversity and host interactions through global metagenomics.</title>
        <authorList>
            <person name="Schulz F."/>
            <person name="Roux S."/>
            <person name="Paez-Espino D."/>
            <person name="Jungbluth S."/>
            <person name="Walsh D.A."/>
            <person name="Denef V.J."/>
            <person name="McMahon K.D."/>
            <person name="Konstantinidis K.T."/>
            <person name="Eloe-Fadrosh E.A."/>
            <person name="Kyrpides N.C."/>
            <person name="Woyke T."/>
        </authorList>
    </citation>
    <scope>NUCLEOTIDE SEQUENCE</scope>
    <source>
        <strain evidence="2">GVMAG-M-3300023184-17</strain>
    </source>
</reference>
<dbReference type="AlphaFoldDB" id="A0A6C0HXT9"/>
<keyword evidence="1" id="KW-0812">Transmembrane</keyword>
<keyword evidence="1" id="KW-1133">Transmembrane helix</keyword>